<evidence type="ECO:0000256" key="3">
    <source>
        <dbReference type="ARBA" id="ARBA00022729"/>
    </source>
</evidence>
<comment type="caution">
    <text evidence="5">The sequence shown here is derived from an EMBL/GenBank/DDBJ whole genome shotgun (WGS) entry which is preliminary data.</text>
</comment>
<evidence type="ECO:0000256" key="2">
    <source>
        <dbReference type="ARBA" id="ARBA00022448"/>
    </source>
</evidence>
<evidence type="ECO:0000256" key="1">
    <source>
        <dbReference type="ARBA" id="ARBA00008520"/>
    </source>
</evidence>
<name>A0ABX0ZSD1_9ACTN</name>
<organism evidence="5 6">
    <name type="scientific">Actinacidiphila epipremni</name>
    <dbReference type="NCBI Taxonomy" id="2053013"/>
    <lineage>
        <taxon>Bacteria</taxon>
        <taxon>Bacillati</taxon>
        <taxon>Actinomycetota</taxon>
        <taxon>Actinomycetes</taxon>
        <taxon>Kitasatosporales</taxon>
        <taxon>Streptomycetaceae</taxon>
        <taxon>Actinacidiphila</taxon>
    </lineage>
</organism>
<keyword evidence="3" id="KW-0732">Signal</keyword>
<evidence type="ECO:0000256" key="4">
    <source>
        <dbReference type="SAM" id="MobiDB-lite"/>
    </source>
</evidence>
<protein>
    <submittedName>
        <fullName evidence="5">Extracellular solute-binding protein</fullName>
    </submittedName>
</protein>
<gene>
    <name evidence="5" type="ORF">HCN08_26235</name>
</gene>
<dbReference type="Pfam" id="PF01547">
    <property type="entry name" value="SBP_bac_1"/>
    <property type="match status" value="1"/>
</dbReference>
<dbReference type="PANTHER" id="PTHR30061:SF50">
    <property type="entry name" value="MALTOSE_MALTODEXTRIN-BINDING PERIPLASMIC PROTEIN"/>
    <property type="match status" value="1"/>
</dbReference>
<evidence type="ECO:0000313" key="6">
    <source>
        <dbReference type="Proteomes" id="UP000734511"/>
    </source>
</evidence>
<dbReference type="EMBL" id="JAATEJ010000025">
    <property type="protein sequence ID" value="NJP46878.1"/>
    <property type="molecule type" value="Genomic_DNA"/>
</dbReference>
<proteinExistence type="inferred from homology"/>
<dbReference type="Gene3D" id="3.40.190.10">
    <property type="entry name" value="Periplasmic binding protein-like II"/>
    <property type="match status" value="2"/>
</dbReference>
<reference evidence="5 6" key="1">
    <citation type="submission" date="2020-03" db="EMBL/GenBank/DDBJ databases">
        <title>WGS of actinomycetes isolated from Thailand.</title>
        <authorList>
            <person name="Thawai C."/>
        </authorList>
    </citation>
    <scope>NUCLEOTIDE SEQUENCE [LARGE SCALE GENOMIC DNA]</scope>
    <source>
        <strain evidence="5 6">PRB2-1</strain>
    </source>
</reference>
<dbReference type="InterPro" id="IPR006059">
    <property type="entry name" value="SBP"/>
</dbReference>
<sequence>MRVQRRRLGEPGRGRGRGPGRRLGAAAAGIGTALALTALSGCSGHTPLSKDKDVTLHVVAADYGDAKTGNSSTGYWDSVADAFEKDNPHITVDVQVVDWDHVDDTVDSMVKAGKAPDIAQIGSYADYAAKGLLYSADDLFTISQQADFLSSLAAAGSVNRVQYGLPWVSSSRLFFYNKTLFANAGIKKAPATWDELAKDARKLKADGVKEPYGLPLGTEEAQAETLMWMLGAGGGYTDTVNDYTFDSAANVTAFKFLKNDLVGKGLTGSGDPATTNRRDVFADFLAGKVGMLNGHPTLLAQAKAAHIDVGVAPLPGLKGPANDTLGVADWMMAFKQKDDHLDADSAFLRYVYSAQNSRKFLDEYGLLPVTTSVLDQMQADPKEADMRQFLVQLPRAVFYPVNKTSWGPVSDQVKKTIGKAVHGDPAQVLNSLQRFAVSQTGK</sequence>
<keyword evidence="6" id="KW-1185">Reference proteome</keyword>
<comment type="similarity">
    <text evidence="1">Belongs to the bacterial solute-binding protein 1 family.</text>
</comment>
<evidence type="ECO:0000313" key="5">
    <source>
        <dbReference type="EMBL" id="NJP46878.1"/>
    </source>
</evidence>
<dbReference type="PANTHER" id="PTHR30061">
    <property type="entry name" value="MALTOSE-BINDING PERIPLASMIC PROTEIN"/>
    <property type="match status" value="1"/>
</dbReference>
<feature type="region of interest" description="Disordered" evidence="4">
    <location>
        <begin position="1"/>
        <end position="23"/>
    </location>
</feature>
<dbReference type="Proteomes" id="UP000734511">
    <property type="component" value="Unassembled WGS sequence"/>
</dbReference>
<accession>A0ABX0ZSD1</accession>
<keyword evidence="2" id="KW-0813">Transport</keyword>
<dbReference type="SUPFAM" id="SSF53850">
    <property type="entry name" value="Periplasmic binding protein-like II"/>
    <property type="match status" value="1"/>
</dbReference>